<dbReference type="PANTHER" id="PTHR43707:SF1">
    <property type="entry name" value="HISTIDINE--TRNA LIGASE, MITOCHONDRIAL-RELATED"/>
    <property type="match status" value="1"/>
</dbReference>
<keyword evidence="2" id="KW-0436">Ligase</keyword>
<dbReference type="Proteomes" id="UP000485621">
    <property type="component" value="Unassembled WGS sequence"/>
</dbReference>
<dbReference type="GO" id="GO:0006427">
    <property type="term" value="P:histidyl-tRNA aminoacylation"/>
    <property type="evidence" value="ECO:0007669"/>
    <property type="project" value="TreeGrafter"/>
</dbReference>
<dbReference type="PANTHER" id="PTHR43707">
    <property type="entry name" value="HISTIDYL-TRNA SYNTHETASE"/>
    <property type="match status" value="1"/>
</dbReference>
<dbReference type="GO" id="GO:0004821">
    <property type="term" value="F:histidine-tRNA ligase activity"/>
    <property type="evidence" value="ECO:0007669"/>
    <property type="project" value="UniProtKB-EC"/>
</dbReference>
<dbReference type="InterPro" id="IPR041715">
    <property type="entry name" value="HisRS-like_core"/>
</dbReference>
<dbReference type="InterPro" id="IPR004516">
    <property type="entry name" value="HisRS/HisZ"/>
</dbReference>
<dbReference type="Gene3D" id="3.30.930.10">
    <property type="entry name" value="Bira Bifunctional Protein, Domain 2"/>
    <property type="match status" value="1"/>
</dbReference>
<name>A0A1V5ZRK4_9BACT</name>
<organism evidence="2">
    <name type="scientific">candidate division CPR1 bacterium ADurb.Bin160</name>
    <dbReference type="NCBI Taxonomy" id="1852826"/>
    <lineage>
        <taxon>Bacteria</taxon>
        <taxon>candidate division CPR1</taxon>
    </lineage>
</organism>
<dbReference type="EC" id="6.1.1.21" evidence="2"/>
<accession>A0A1V5ZRK4</accession>
<evidence type="ECO:0000259" key="1">
    <source>
        <dbReference type="Pfam" id="PF13393"/>
    </source>
</evidence>
<evidence type="ECO:0000313" key="2">
    <source>
        <dbReference type="EMBL" id="OQB42454.1"/>
    </source>
</evidence>
<dbReference type="Pfam" id="PF13393">
    <property type="entry name" value="tRNA-synt_His"/>
    <property type="match status" value="1"/>
</dbReference>
<feature type="domain" description="Class II Histidinyl-tRNA synthetase (HisRS)-like catalytic core" evidence="1">
    <location>
        <begin position="1"/>
        <end position="69"/>
    </location>
</feature>
<dbReference type="SUPFAM" id="SSF55681">
    <property type="entry name" value="Class II aaRS and biotin synthetases"/>
    <property type="match status" value="1"/>
</dbReference>
<dbReference type="AlphaFoldDB" id="A0A1V5ZRK4"/>
<proteinExistence type="predicted"/>
<dbReference type="EMBL" id="MWDB01000002">
    <property type="protein sequence ID" value="OQB42454.1"/>
    <property type="molecule type" value="Genomic_DNA"/>
</dbReference>
<gene>
    <name evidence="2" type="primary">hisS</name>
    <name evidence="2" type="ORF">BWY04_00152</name>
</gene>
<dbReference type="GO" id="GO:0005737">
    <property type="term" value="C:cytoplasm"/>
    <property type="evidence" value="ECO:0007669"/>
    <property type="project" value="InterPro"/>
</dbReference>
<reference evidence="2" key="1">
    <citation type="submission" date="2017-02" db="EMBL/GenBank/DDBJ databases">
        <title>Delving into the versatile metabolic prowess of the omnipresent phylum Bacteroidetes.</title>
        <authorList>
            <person name="Nobu M.K."/>
            <person name="Mei R."/>
            <person name="Narihiro T."/>
            <person name="Kuroda K."/>
            <person name="Liu W.-T."/>
        </authorList>
    </citation>
    <scope>NUCLEOTIDE SEQUENCE</scope>
    <source>
        <strain evidence="2">ADurb.Bin160</strain>
    </source>
</reference>
<comment type="caution">
    <text evidence="2">The sequence shown here is derived from an EMBL/GenBank/DDBJ whole genome shotgun (WGS) entry which is preliminary data.</text>
</comment>
<dbReference type="InterPro" id="IPR045864">
    <property type="entry name" value="aa-tRNA-synth_II/BPL/LPL"/>
</dbReference>
<sequence>MTPTVTRMVAKNYAQLAKPIRYFSIANFYRNERPQRGRNREFRQLNVDMFGSDSIYADVEILTLAISLMLEFNPPK</sequence>
<protein>
    <submittedName>
        <fullName evidence="2">Histidine--tRNA ligase</fullName>
        <ecNumber evidence="2">6.1.1.21</ecNumber>
    </submittedName>
</protein>